<keyword evidence="3" id="KW-1185">Reference proteome</keyword>
<name>A0A392THG8_9FABA</name>
<dbReference type="Proteomes" id="UP000265520">
    <property type="component" value="Unassembled WGS sequence"/>
</dbReference>
<feature type="non-terminal residue" evidence="2">
    <location>
        <position position="27"/>
    </location>
</feature>
<evidence type="ECO:0000256" key="1">
    <source>
        <dbReference type="SAM" id="MobiDB-lite"/>
    </source>
</evidence>
<dbReference type="EMBL" id="LXQA010565312">
    <property type="protein sequence ID" value="MCI59536.1"/>
    <property type="molecule type" value="Genomic_DNA"/>
</dbReference>
<feature type="compositionally biased region" description="Polar residues" evidence="1">
    <location>
        <begin position="1"/>
        <end position="13"/>
    </location>
</feature>
<organism evidence="2 3">
    <name type="scientific">Trifolium medium</name>
    <dbReference type="NCBI Taxonomy" id="97028"/>
    <lineage>
        <taxon>Eukaryota</taxon>
        <taxon>Viridiplantae</taxon>
        <taxon>Streptophyta</taxon>
        <taxon>Embryophyta</taxon>
        <taxon>Tracheophyta</taxon>
        <taxon>Spermatophyta</taxon>
        <taxon>Magnoliopsida</taxon>
        <taxon>eudicotyledons</taxon>
        <taxon>Gunneridae</taxon>
        <taxon>Pentapetalae</taxon>
        <taxon>rosids</taxon>
        <taxon>fabids</taxon>
        <taxon>Fabales</taxon>
        <taxon>Fabaceae</taxon>
        <taxon>Papilionoideae</taxon>
        <taxon>50 kb inversion clade</taxon>
        <taxon>NPAAA clade</taxon>
        <taxon>Hologalegina</taxon>
        <taxon>IRL clade</taxon>
        <taxon>Trifolieae</taxon>
        <taxon>Trifolium</taxon>
    </lineage>
</organism>
<proteinExistence type="predicted"/>
<dbReference type="AlphaFoldDB" id="A0A392THG8"/>
<protein>
    <submittedName>
        <fullName evidence="2">Uncharacterized protein</fullName>
    </submittedName>
</protein>
<evidence type="ECO:0000313" key="3">
    <source>
        <dbReference type="Proteomes" id="UP000265520"/>
    </source>
</evidence>
<evidence type="ECO:0000313" key="2">
    <source>
        <dbReference type="EMBL" id="MCI59536.1"/>
    </source>
</evidence>
<reference evidence="2 3" key="1">
    <citation type="journal article" date="2018" name="Front. Plant Sci.">
        <title>Red Clover (Trifolium pratense) and Zigzag Clover (T. medium) - A Picture of Genomic Similarities and Differences.</title>
        <authorList>
            <person name="Dluhosova J."/>
            <person name="Istvanek J."/>
            <person name="Nedelnik J."/>
            <person name="Repkova J."/>
        </authorList>
    </citation>
    <scope>NUCLEOTIDE SEQUENCE [LARGE SCALE GENOMIC DNA]</scope>
    <source>
        <strain evidence="3">cv. 10/8</strain>
        <tissue evidence="2">Leaf</tissue>
    </source>
</reference>
<feature type="region of interest" description="Disordered" evidence="1">
    <location>
        <begin position="1"/>
        <end position="27"/>
    </location>
</feature>
<accession>A0A392THG8</accession>
<sequence length="27" mass="2685">MASSSDAQLNPAASVSAELLPQPLATD</sequence>
<comment type="caution">
    <text evidence="2">The sequence shown here is derived from an EMBL/GenBank/DDBJ whole genome shotgun (WGS) entry which is preliminary data.</text>
</comment>